<evidence type="ECO:0000313" key="6">
    <source>
        <dbReference type="Proteomes" id="UP000780801"/>
    </source>
</evidence>
<evidence type="ECO:0000256" key="3">
    <source>
        <dbReference type="ARBA" id="ARBA00038502"/>
    </source>
</evidence>
<dbReference type="Proteomes" id="UP000780801">
    <property type="component" value="Unassembled WGS sequence"/>
</dbReference>
<keyword evidence="6" id="KW-1185">Reference proteome</keyword>
<dbReference type="PANTHER" id="PTHR43792:SF8">
    <property type="entry name" value="[RIBOSOMAL PROTEIN US5]-ALANINE N-ACETYLTRANSFERASE"/>
    <property type="match status" value="1"/>
</dbReference>
<dbReference type="Pfam" id="PF13302">
    <property type="entry name" value="Acetyltransf_3"/>
    <property type="match status" value="1"/>
</dbReference>
<keyword evidence="1" id="KW-0808">Transferase</keyword>
<dbReference type="InterPro" id="IPR051531">
    <property type="entry name" value="N-acetyltransferase"/>
</dbReference>
<proteinExistence type="inferred from homology"/>
<dbReference type="InterPro" id="IPR016181">
    <property type="entry name" value="Acyl_CoA_acyltransferase"/>
</dbReference>
<accession>A0A9P6G0T9</accession>
<organism evidence="5 6">
    <name type="scientific">Lunasporangiospora selenospora</name>
    <dbReference type="NCBI Taxonomy" id="979761"/>
    <lineage>
        <taxon>Eukaryota</taxon>
        <taxon>Fungi</taxon>
        <taxon>Fungi incertae sedis</taxon>
        <taxon>Mucoromycota</taxon>
        <taxon>Mortierellomycotina</taxon>
        <taxon>Mortierellomycetes</taxon>
        <taxon>Mortierellales</taxon>
        <taxon>Mortierellaceae</taxon>
        <taxon>Lunasporangiospora</taxon>
    </lineage>
</organism>
<name>A0A9P6G0T9_9FUNG</name>
<evidence type="ECO:0000259" key="4">
    <source>
        <dbReference type="Pfam" id="PF13302"/>
    </source>
</evidence>
<protein>
    <recommendedName>
        <fullName evidence="4">N-acetyltransferase domain-containing protein</fullName>
    </recommendedName>
</protein>
<evidence type="ECO:0000256" key="2">
    <source>
        <dbReference type="ARBA" id="ARBA00023315"/>
    </source>
</evidence>
<dbReference type="Gene3D" id="3.40.630.30">
    <property type="match status" value="1"/>
</dbReference>
<gene>
    <name evidence="5" type="ORF">BGW38_002928</name>
</gene>
<dbReference type="SUPFAM" id="SSF55729">
    <property type="entry name" value="Acyl-CoA N-acyltransferases (Nat)"/>
    <property type="match status" value="1"/>
</dbReference>
<keyword evidence="2" id="KW-0012">Acyltransferase</keyword>
<sequence>MTLEEQAKSQELQTLETIETEITYQVDQDIFLTHFRHSDTAEVYRILNINSSISEGLHSANMTFPYPEERVRIFIERNKYRARNTGSTANVWAIRESVQGPVIGLFALDPCKHREEFYTCTRDTYEPSTVPSLKTISGAAEAQAQKESISASVTNSNVTSTEPIEPTKSLVTEADQQEWLSCSSFGYWVSPEVSGRGIMTKVVTYGISQIARPVFGFERVHGECWTENTASRRVMEKSGMRSATGTPVFVPKFNKVKDIAHYIFDTSVHDP</sequence>
<dbReference type="PANTHER" id="PTHR43792">
    <property type="entry name" value="GNAT FAMILY, PUTATIVE (AFU_ORTHOLOGUE AFUA_3G00765)-RELATED-RELATED"/>
    <property type="match status" value="1"/>
</dbReference>
<comment type="similarity">
    <text evidence="3">Belongs to the acetyltransferase family. RimJ subfamily.</text>
</comment>
<evidence type="ECO:0000313" key="5">
    <source>
        <dbReference type="EMBL" id="KAF9585315.1"/>
    </source>
</evidence>
<dbReference type="InterPro" id="IPR000182">
    <property type="entry name" value="GNAT_dom"/>
</dbReference>
<dbReference type="OrthoDB" id="630895at2759"/>
<comment type="caution">
    <text evidence="5">The sequence shown here is derived from an EMBL/GenBank/DDBJ whole genome shotgun (WGS) entry which is preliminary data.</text>
</comment>
<feature type="domain" description="N-acetyltransferase" evidence="4">
    <location>
        <begin position="179"/>
        <end position="241"/>
    </location>
</feature>
<evidence type="ECO:0000256" key="1">
    <source>
        <dbReference type="ARBA" id="ARBA00022679"/>
    </source>
</evidence>
<reference evidence="5" key="1">
    <citation type="journal article" date="2020" name="Fungal Divers.">
        <title>Resolving the Mortierellaceae phylogeny through synthesis of multi-gene phylogenetics and phylogenomics.</title>
        <authorList>
            <person name="Vandepol N."/>
            <person name="Liber J."/>
            <person name="Desiro A."/>
            <person name="Na H."/>
            <person name="Kennedy M."/>
            <person name="Barry K."/>
            <person name="Grigoriev I.V."/>
            <person name="Miller A.N."/>
            <person name="O'Donnell K."/>
            <person name="Stajich J.E."/>
            <person name="Bonito G."/>
        </authorList>
    </citation>
    <scope>NUCLEOTIDE SEQUENCE</scope>
    <source>
        <strain evidence="5">KOD1015</strain>
    </source>
</reference>
<dbReference type="GO" id="GO:0016747">
    <property type="term" value="F:acyltransferase activity, transferring groups other than amino-acyl groups"/>
    <property type="evidence" value="ECO:0007669"/>
    <property type="project" value="InterPro"/>
</dbReference>
<dbReference type="AlphaFoldDB" id="A0A9P6G0T9"/>
<dbReference type="EMBL" id="JAABOA010000207">
    <property type="protein sequence ID" value="KAF9585315.1"/>
    <property type="molecule type" value="Genomic_DNA"/>
</dbReference>